<name>G0PN15_CAEBE</name>
<dbReference type="Proteomes" id="UP000008068">
    <property type="component" value="Unassembled WGS sequence"/>
</dbReference>
<protein>
    <submittedName>
        <fullName evidence="1">Uncharacterized protein</fullName>
    </submittedName>
</protein>
<dbReference type="EMBL" id="GL381629">
    <property type="protein sequence ID" value="EGT39481.1"/>
    <property type="molecule type" value="Genomic_DNA"/>
</dbReference>
<keyword evidence="2" id="KW-1185">Reference proteome</keyword>
<dbReference type="InParanoid" id="G0PN15"/>
<proteinExistence type="predicted"/>
<evidence type="ECO:0000313" key="1">
    <source>
        <dbReference type="EMBL" id="EGT39481.1"/>
    </source>
</evidence>
<reference evidence="2" key="1">
    <citation type="submission" date="2011-07" db="EMBL/GenBank/DDBJ databases">
        <authorList>
            <consortium name="Caenorhabditis brenneri Sequencing and Analysis Consortium"/>
            <person name="Wilson R.K."/>
        </authorList>
    </citation>
    <scope>NUCLEOTIDE SEQUENCE [LARGE SCALE GENOMIC DNA]</scope>
    <source>
        <strain evidence="2">PB2801</strain>
    </source>
</reference>
<dbReference type="STRING" id="135651.G0PN15"/>
<dbReference type="HOGENOM" id="CLU_2580588_0_0_1"/>
<accession>G0PN15</accession>
<dbReference type="PANTHER" id="PTHR45580:SF9">
    <property type="entry name" value="CARBOXYLESTERASE TYPE B DOMAIN-CONTAINING PROTEIN"/>
    <property type="match status" value="1"/>
</dbReference>
<feature type="non-terminal residue" evidence="1">
    <location>
        <position position="81"/>
    </location>
</feature>
<sequence length="81" mass="9221">MNTPKNIPMLTGCTRYEMDHAPADKPIGEAYPYDNPNEVYLKYRSDLSSGKINFSNHSDETQAIMVQVKIRIEKLINHGIP</sequence>
<dbReference type="eggNOG" id="KOG1516">
    <property type="taxonomic scope" value="Eukaryota"/>
</dbReference>
<gene>
    <name evidence="1" type="ORF">CAEBREN_31588</name>
</gene>
<evidence type="ECO:0000313" key="2">
    <source>
        <dbReference type="Proteomes" id="UP000008068"/>
    </source>
</evidence>
<dbReference type="PANTHER" id="PTHR45580">
    <property type="entry name" value="PROTEIN CBG05369"/>
    <property type="match status" value="1"/>
</dbReference>
<dbReference type="AlphaFoldDB" id="G0PN15"/>
<organism evidence="2">
    <name type="scientific">Caenorhabditis brenneri</name>
    <name type="common">Nematode worm</name>
    <dbReference type="NCBI Taxonomy" id="135651"/>
    <lineage>
        <taxon>Eukaryota</taxon>
        <taxon>Metazoa</taxon>
        <taxon>Ecdysozoa</taxon>
        <taxon>Nematoda</taxon>
        <taxon>Chromadorea</taxon>
        <taxon>Rhabditida</taxon>
        <taxon>Rhabditina</taxon>
        <taxon>Rhabditomorpha</taxon>
        <taxon>Rhabditoidea</taxon>
        <taxon>Rhabditidae</taxon>
        <taxon>Peloderinae</taxon>
        <taxon>Caenorhabditis</taxon>
    </lineage>
</organism>